<feature type="disulfide bond" evidence="33">
    <location>
        <begin position="462"/>
        <end position="476"/>
    </location>
</feature>
<dbReference type="CDD" id="cd00055">
    <property type="entry name" value="EGF_Lam"/>
    <property type="match status" value="13"/>
</dbReference>
<dbReference type="PROSITE" id="PS51116">
    <property type="entry name" value="LAMININ_IVB"/>
    <property type="match status" value="1"/>
</dbReference>
<dbReference type="GO" id="GO:0016477">
    <property type="term" value="P:cell migration"/>
    <property type="evidence" value="ECO:0007669"/>
    <property type="project" value="TreeGrafter"/>
</dbReference>
<comment type="caution">
    <text evidence="33">Lacks conserved residue(s) required for the propagation of feature annotation.</text>
</comment>
<keyword evidence="11 33" id="KW-1015">Disulfide bond</keyword>
<feature type="domain" description="Laminin EGF-like" evidence="35">
    <location>
        <begin position="1053"/>
        <end position="1099"/>
    </location>
</feature>
<dbReference type="FunFam" id="2.10.25.10:FF:000280">
    <property type="entry name" value="Laminin subunit beta 4"/>
    <property type="match status" value="1"/>
</dbReference>
<dbReference type="Gene3D" id="2.60.120.260">
    <property type="entry name" value="Galactose-binding domain-like"/>
    <property type="match status" value="1"/>
</dbReference>
<evidence type="ECO:0000256" key="13">
    <source>
        <dbReference type="ARBA" id="ARBA00023292"/>
    </source>
</evidence>
<dbReference type="Gene3D" id="2.170.300.10">
    <property type="entry name" value="Tie2 ligand-binding domain superfamily"/>
    <property type="match status" value="1"/>
</dbReference>
<evidence type="ECO:0000256" key="22">
    <source>
        <dbReference type="ARBA" id="ARBA00076920"/>
    </source>
</evidence>
<feature type="coiled-coil region" evidence="34">
    <location>
        <begin position="1217"/>
        <end position="1251"/>
    </location>
</feature>
<evidence type="ECO:0000256" key="4">
    <source>
        <dbReference type="ARBA" id="ARBA00022530"/>
    </source>
</evidence>
<accession>A0A8C6PID4</accession>
<dbReference type="GO" id="GO:0070831">
    <property type="term" value="P:basement membrane assembly"/>
    <property type="evidence" value="ECO:0007669"/>
    <property type="project" value="TreeGrafter"/>
</dbReference>
<evidence type="ECO:0000259" key="35">
    <source>
        <dbReference type="PROSITE" id="PS50027"/>
    </source>
</evidence>
<evidence type="ECO:0000256" key="32">
    <source>
        <dbReference type="ARBA" id="ARBA00083813"/>
    </source>
</evidence>
<feature type="disulfide bond" evidence="33">
    <location>
        <begin position="867"/>
        <end position="876"/>
    </location>
</feature>
<proteinExistence type="predicted"/>
<dbReference type="FunFam" id="2.10.25.10:FF:000333">
    <property type="entry name" value="netrin-4 isoform X2"/>
    <property type="match status" value="1"/>
</dbReference>
<feature type="domain" description="Laminin EGF-like" evidence="35">
    <location>
        <begin position="949"/>
        <end position="1004"/>
    </location>
</feature>
<feature type="disulfide bond" evidence="33">
    <location>
        <begin position="450"/>
        <end position="459"/>
    </location>
</feature>
<dbReference type="FunFam" id="2.10.25.10:FF:000084">
    <property type="entry name" value="Laminin subunit alpha 3"/>
    <property type="match status" value="1"/>
</dbReference>
<evidence type="ECO:0000256" key="34">
    <source>
        <dbReference type="SAM" id="Coils"/>
    </source>
</evidence>
<feature type="disulfide bond" evidence="33">
    <location>
        <begin position="694"/>
        <end position="706"/>
    </location>
</feature>
<feature type="domain" description="Laminin EGF-like" evidence="35">
    <location>
        <begin position="240"/>
        <end position="303"/>
    </location>
</feature>
<dbReference type="FunFam" id="2.10.25.10:FF:000065">
    <property type="entry name" value="Laminin subunit beta 1"/>
    <property type="match status" value="1"/>
</dbReference>
<feature type="domain" description="Laminin EGF-like" evidence="35">
    <location>
        <begin position="788"/>
        <end position="837"/>
    </location>
</feature>
<feature type="disulfide bond" evidence="33">
    <location>
        <begin position="1026"/>
        <end position="1035"/>
    </location>
</feature>
<feature type="domain" description="Laminin EGF-like" evidence="35">
    <location>
        <begin position="1005"/>
        <end position="1052"/>
    </location>
</feature>
<dbReference type="PANTHER" id="PTHR10574:SF197">
    <property type="entry name" value="LAMININ SUBUNIT BETA-1 ISOFORM X1"/>
    <property type="match status" value="1"/>
</dbReference>
<feature type="domain" description="Laminin N-terminal" evidence="37">
    <location>
        <begin position="1"/>
        <end position="239"/>
    </location>
</feature>
<dbReference type="FunFam" id="2.10.25.10:FF:000011">
    <property type="entry name" value="Cadherin EGF LAG seven-pass G-type receptor"/>
    <property type="match status" value="1"/>
</dbReference>
<dbReference type="GeneTree" id="ENSGT00940000167093"/>
<keyword evidence="7" id="KW-0677">Repeat</keyword>
<dbReference type="Pfam" id="PF23219">
    <property type="entry name" value="LAMB1"/>
    <property type="match status" value="1"/>
</dbReference>
<feature type="disulfide bond" evidence="33">
    <location>
        <begin position="1053"/>
        <end position="1065"/>
    </location>
</feature>
<evidence type="ECO:0000256" key="7">
    <source>
        <dbReference type="ARBA" id="ARBA00022737"/>
    </source>
</evidence>
<evidence type="ECO:0000256" key="18">
    <source>
        <dbReference type="ARBA" id="ARBA00075282"/>
    </source>
</evidence>
<dbReference type="PRINTS" id="PR00011">
    <property type="entry name" value="EGFLAMININ"/>
</dbReference>
<evidence type="ECO:0000256" key="27">
    <source>
        <dbReference type="ARBA" id="ARBA00080199"/>
    </source>
</evidence>
<evidence type="ECO:0000256" key="21">
    <source>
        <dbReference type="ARBA" id="ARBA00076137"/>
    </source>
</evidence>
<evidence type="ECO:0000256" key="31">
    <source>
        <dbReference type="ARBA" id="ARBA00083431"/>
    </source>
</evidence>
<evidence type="ECO:0000256" key="6">
    <source>
        <dbReference type="ARBA" id="ARBA00022729"/>
    </source>
</evidence>
<dbReference type="Ensembl" id="ENSNFUT00015046263.1">
    <property type="protein sequence ID" value="ENSNFUP00015044331.1"/>
    <property type="gene ID" value="ENSNFUG00015019715.1"/>
</dbReference>
<dbReference type="FunFam" id="2.10.25.10:FF:000135">
    <property type="entry name" value="Laminin subunit beta 4"/>
    <property type="match status" value="2"/>
</dbReference>
<evidence type="ECO:0000256" key="30">
    <source>
        <dbReference type="ARBA" id="ARBA00082919"/>
    </source>
</evidence>
<keyword evidence="13 33" id="KW-0424">Laminin EGF-like domain</keyword>
<evidence type="ECO:0000256" key="16">
    <source>
        <dbReference type="ARBA" id="ARBA00071082"/>
    </source>
</evidence>
<reference evidence="38" key="1">
    <citation type="submission" date="2014-08" db="EMBL/GenBank/DDBJ databases">
        <authorList>
            <person name="Senf B."/>
            <person name="Petzold A."/>
            <person name="Downie B.R."/>
            <person name="Koch P."/>
            <person name="Platzer M."/>
        </authorList>
    </citation>
    <scope>NUCLEOTIDE SEQUENCE [LARGE SCALE GENOMIC DNA]</scope>
    <source>
        <strain evidence="38">GRZ</strain>
    </source>
</reference>
<dbReference type="Pfam" id="PF00053">
    <property type="entry name" value="EGF_laminin"/>
    <property type="match status" value="11"/>
</dbReference>
<keyword evidence="39" id="KW-1185">Reference proteome</keyword>
<dbReference type="FunFam" id="2.170.300.10:FF:000001">
    <property type="entry name" value="Laminin subunit beta-1"/>
    <property type="match status" value="1"/>
</dbReference>
<evidence type="ECO:0000256" key="15">
    <source>
        <dbReference type="ARBA" id="ARBA00065312"/>
    </source>
</evidence>
<keyword evidence="5" id="KW-0597">Phosphoprotein</keyword>
<feature type="domain" description="Laminin EGF-like" evidence="35">
    <location>
        <begin position="304"/>
        <end position="366"/>
    </location>
</feature>
<dbReference type="GO" id="GO:0007411">
    <property type="term" value="P:axon guidance"/>
    <property type="evidence" value="ECO:0007669"/>
    <property type="project" value="TreeGrafter"/>
</dbReference>
<dbReference type="InterPro" id="IPR002049">
    <property type="entry name" value="LE_dom"/>
</dbReference>
<feature type="disulfide bond" evidence="33">
    <location>
        <begin position="397"/>
        <end position="406"/>
    </location>
</feature>
<comment type="subcellular location">
    <subcellularLocation>
        <location evidence="2">Secreted</location>
        <location evidence="2">Extracellular space</location>
        <location evidence="2">Extracellular matrix</location>
        <location evidence="2">Basement membrane</location>
    </subcellularLocation>
</comment>
<evidence type="ECO:0000259" key="37">
    <source>
        <dbReference type="PROSITE" id="PS51117"/>
    </source>
</evidence>
<feature type="disulfide bond" evidence="33">
    <location>
        <begin position="1074"/>
        <end position="1083"/>
    </location>
</feature>
<comment type="subunit">
    <text evidence="15">Laminin is a complex glycoprotein, consisting of three different polypeptide chains (alpha, beta, gamma), which are bound to each other by disulfide bonds into a cross-shaped molecule comprising one long and three short arms with globules at each end. Beta-1 is a subunit of laminin-1 (laminin-111 or EHS laminin), laminin-2 (laminin-211 or merosin), laminin-6 (laminin-311 or K-laminin), laminin-8 (laminin-411), laminin-10 (laminin-511) and laminin-12 (laminin-213). Interacts with ITGB1.</text>
</comment>
<evidence type="ECO:0000313" key="38">
    <source>
        <dbReference type="Ensembl" id="ENSNFUP00015044331.1"/>
    </source>
</evidence>
<feature type="disulfide bond" evidence="33">
    <location>
        <begin position="269"/>
        <end position="278"/>
    </location>
</feature>
<comment type="function">
    <text evidence="1">Binding to cells via a high affinity receptor, laminin is thought to mediate the attachment, migration and organization of cells into tissues during embryonic development by interacting with other extracellular matrix components.</text>
</comment>
<evidence type="ECO:0000256" key="8">
    <source>
        <dbReference type="ARBA" id="ARBA00022869"/>
    </source>
</evidence>
<dbReference type="PROSITE" id="PS01248">
    <property type="entry name" value="EGF_LAM_1"/>
    <property type="match status" value="5"/>
</dbReference>
<keyword evidence="6" id="KW-0732">Signal</keyword>
<dbReference type="SUPFAM" id="SSF57196">
    <property type="entry name" value="EGF/Laminin"/>
    <property type="match status" value="12"/>
</dbReference>
<feature type="disulfide bond" evidence="33">
    <location>
        <begin position="744"/>
        <end position="761"/>
    </location>
</feature>
<feature type="domain" description="Laminin EGF-like" evidence="35">
    <location>
        <begin position="427"/>
        <end position="478"/>
    </location>
</feature>
<evidence type="ECO:0000256" key="5">
    <source>
        <dbReference type="ARBA" id="ARBA00022553"/>
    </source>
</evidence>
<dbReference type="PROSITE" id="PS50027">
    <property type="entry name" value="EGF_LAM_2"/>
    <property type="match status" value="11"/>
</dbReference>
<keyword evidence="12" id="KW-0325">Glycoprotein</keyword>
<dbReference type="GO" id="GO:0005606">
    <property type="term" value="C:laminin-1 complex"/>
    <property type="evidence" value="ECO:0007669"/>
    <property type="project" value="UniProtKB-ARBA"/>
</dbReference>
<evidence type="ECO:0000259" key="36">
    <source>
        <dbReference type="PROSITE" id="PS51116"/>
    </source>
</evidence>
<keyword evidence="8" id="KW-0084">Basement membrane</keyword>
<protein>
    <recommendedName>
        <fullName evidence="17">Laminin subunit beta-1</fullName>
    </recommendedName>
    <alternativeName>
        <fullName evidence="22">Laminin B1 chain</fullName>
    </alternativeName>
    <alternativeName>
        <fullName evidence="16">Laminin subunit beta-2</fullName>
    </alternativeName>
    <alternativeName>
        <fullName evidence="18">Laminin-1 subunit beta</fullName>
    </alternativeName>
    <alternativeName>
        <fullName evidence="30">Laminin-10 subunit beta</fullName>
    </alternativeName>
    <alternativeName>
        <fullName evidence="24">Laminin-11 subunit beta</fullName>
    </alternativeName>
    <alternativeName>
        <fullName evidence="20">Laminin-12 subunit beta</fullName>
    </alternativeName>
    <alternativeName>
        <fullName evidence="25">Laminin-14 subunit beta</fullName>
    </alternativeName>
    <alternativeName>
        <fullName evidence="29">Laminin-15 subunit beta</fullName>
    </alternativeName>
    <alternativeName>
        <fullName evidence="31">Laminin-2 subunit beta</fullName>
    </alternativeName>
    <alternativeName>
        <fullName evidence="28">Laminin-3 subunit beta</fullName>
    </alternativeName>
    <alternativeName>
        <fullName evidence="27">Laminin-4 subunit beta</fullName>
    </alternativeName>
    <alternativeName>
        <fullName evidence="23">Laminin-6 subunit beta</fullName>
    </alternativeName>
    <alternativeName>
        <fullName evidence="21">Laminin-7 subunit beta</fullName>
    </alternativeName>
    <alternativeName>
        <fullName evidence="32">Laminin-8 subunit beta</fullName>
    </alternativeName>
    <alternativeName>
        <fullName evidence="26">Laminin-9 subunit beta</fullName>
    </alternativeName>
    <alternativeName>
        <fullName evidence="19">S-laminin subunit beta</fullName>
    </alternativeName>
</protein>
<gene>
    <name evidence="38" type="primary">lamb2l</name>
</gene>
<dbReference type="FunFam" id="2.10.25.10:FF:000145">
    <property type="entry name" value="Laminin subunit beta 1"/>
    <property type="match status" value="1"/>
</dbReference>
<feature type="disulfide bond" evidence="33">
    <location>
        <begin position="715"/>
        <end position="724"/>
    </location>
</feature>
<dbReference type="SMART" id="SM00181">
    <property type="entry name" value="EGF"/>
    <property type="match status" value="8"/>
</dbReference>
<dbReference type="SMART" id="SM00180">
    <property type="entry name" value="EGF_Lam"/>
    <property type="match status" value="13"/>
</dbReference>
<feature type="disulfide bond" evidence="33">
    <location>
        <begin position="977"/>
        <end position="986"/>
    </location>
</feature>
<evidence type="ECO:0000256" key="33">
    <source>
        <dbReference type="PROSITE-ProRule" id="PRU00460"/>
    </source>
</evidence>
<evidence type="ECO:0000256" key="10">
    <source>
        <dbReference type="ARBA" id="ARBA00023054"/>
    </source>
</evidence>
<dbReference type="FunFam" id="2.10.25.10:FF:000083">
    <property type="entry name" value="Laminin subunit alpha"/>
    <property type="match status" value="1"/>
</dbReference>
<feature type="domain" description="Laminin EGF-like" evidence="35">
    <location>
        <begin position="367"/>
        <end position="426"/>
    </location>
</feature>
<dbReference type="Gene3D" id="2.10.25.10">
    <property type="entry name" value="Laminin"/>
    <property type="match status" value="11"/>
</dbReference>
<feature type="disulfide bond" evidence="33">
    <location>
        <begin position="1007"/>
        <end position="1024"/>
    </location>
</feature>
<dbReference type="Proteomes" id="UP000694548">
    <property type="component" value="Chromosome sgr15"/>
</dbReference>
<feature type="disulfide bond" evidence="33">
    <location>
        <begin position="1005"/>
        <end position="1017"/>
    </location>
</feature>
<dbReference type="SMART" id="SM00136">
    <property type="entry name" value="LamNT"/>
    <property type="match status" value="1"/>
</dbReference>
<evidence type="ECO:0000256" key="20">
    <source>
        <dbReference type="ARBA" id="ARBA00075415"/>
    </source>
</evidence>
<reference evidence="38" key="2">
    <citation type="submission" date="2025-08" db="UniProtKB">
        <authorList>
            <consortium name="Ensembl"/>
        </authorList>
    </citation>
    <scope>IDENTIFICATION</scope>
</reference>
<dbReference type="InterPro" id="IPR000742">
    <property type="entry name" value="EGF"/>
</dbReference>
<dbReference type="InterPro" id="IPR050440">
    <property type="entry name" value="Laminin/Netrin_ECM"/>
</dbReference>
<feature type="domain" description="Laminin IV type B" evidence="36">
    <location>
        <begin position="518"/>
        <end position="688"/>
    </location>
</feature>
<dbReference type="PROSITE" id="PS00022">
    <property type="entry name" value="EGF_1"/>
    <property type="match status" value="1"/>
</dbReference>
<evidence type="ECO:0000256" key="25">
    <source>
        <dbReference type="ARBA" id="ARBA00079356"/>
    </source>
</evidence>
<evidence type="ECO:0000256" key="14">
    <source>
        <dbReference type="ARBA" id="ARBA00065009"/>
    </source>
</evidence>
<evidence type="ECO:0000256" key="26">
    <source>
        <dbReference type="ARBA" id="ARBA00080055"/>
    </source>
</evidence>
<evidence type="ECO:0000256" key="23">
    <source>
        <dbReference type="ARBA" id="ARBA00076958"/>
    </source>
</evidence>
<feature type="disulfide bond" evidence="33">
    <location>
        <begin position="763"/>
        <end position="772"/>
    </location>
</feature>
<keyword evidence="10 34" id="KW-0175">Coiled coil</keyword>
<feature type="disulfide bond" evidence="33">
    <location>
        <begin position="1055"/>
        <end position="1072"/>
    </location>
</feature>
<evidence type="ECO:0000313" key="39">
    <source>
        <dbReference type="Proteomes" id="UP000694548"/>
    </source>
</evidence>
<sequence length="1380" mass="153387">TEGSCYPATGNLLIGRAANLTATSTCGLRGPVQYCIVSHLQPDKCFECDSRHPYDSYRHRNSHRIDNVIYLMDSDGDHTWWQSINGKEDVSVRLNLEAEFHFTHLIMKFKTFRPAAMIIERSADFGRTWRPYRYFASNCTRTFPRIPAKSLHQINDVICEERYSDIEPSTNGEVIFKVLDPAIPVEDPYSLDIQELLRITNLRINFTKLNTLGDDLLDRRSDVLQKYYYAIYELVVRGSCFCYGHASECAPVPGVNTRESGMIHGRCVCKHNTEGLNCERCKPFHNDSPWRPAEVEEPHTCTECNCNGHSDRCHFDMAVYLATGNTSGGVCDDCQHNTMGRKCEMCKPFYYQDPNRDIRDPRACVACDCDPVGSFEGGICDSHTNLDTGMISGQCRCKANVKGQRCDSCKNGHYGLSQSDPLGCQPCNCDPRGIIMMDAPCDQISGDCSCKRHVIGRYCSQCEPEYWGLSNDLGGCRPCDCDFGGAYNNRCMMDSGQCGCRKHLIGRQCSEVQPGYFCAPLDFYTYEAENANGPDVTTVHREHASSHIVTWTGPGFARVKDGAGLVFTIDNIPYAMEYDIMIRYEPEVYIQMSRPFCFEPSNRYVVSIRFQRHGVAHRHLTAFILIDSLVLIPKYTELPGFQGNAPAAEQHRDDMIRYMCLDSFLITPMPALAEMCSKLICSISSILHDGALPCQCDPQGSMSGECDKVGGQCRCKANVIGRRCDQCAPGTYGFGANGCTACNCHSDGSLSHQCDPLSGQCPCRQGAMGRRCSDCQPGQWGFPSCVPCQCNGHADLCHPQTGQCADCRDSTAGHHCERCVDGFYGNPVLGSGDHCHPCPCPGNPGSNHFNGLSCQANATSDQIVCTCRRGYAGSRCDRCAPGHYGNPEQPGGRCLPCECNNNIDTQEPGSCDSRTGECLRCLYHTDGPSCSHCERGYFGNALVQDCRLCTCVPSGTLESVCHEGRCHCDRQSGDCPCRDNVNGHSCDQCSENHWNFGQDGGCEPCSCDRQHALGPHCNLFTGQCQCRPGFGGKRCTECEPLHWGDPRLECRECSCDPLGSETAQCDRKTGQCECRDGVTGRRCNECARGFIGDFPRCVPCHPCFQLWDDHVCMIKRDLDHFRYTVEKILESGISPGLGDTRIKELEKNLNKVLDLIVELNSKRAEGRQHQFEKVKKYNRESLQAEERCNASVSGPGSPVEQSNRTRAVTEELMNVKKDELLRALAAQNNSLNELQQNSHDLERKVLRLSDTVSSKFHSVISCVQLQDLASLTQNVKNQTVNVLTKAQRKKEYFESNNKKLKDLIKNIKDFLNGADAESIEKVALQVLAISLPLNRTNLGQMIKQINNSLTNLTNVGGIVNQTSQIIRDAKELLENAKDAK</sequence>
<dbReference type="GO" id="GO:0005608">
    <property type="term" value="C:laminin-3 complex"/>
    <property type="evidence" value="ECO:0007669"/>
    <property type="project" value="UniProtKB-ARBA"/>
</dbReference>
<dbReference type="Pfam" id="PF24973">
    <property type="entry name" value="EGF_LMN_ATRN"/>
    <property type="match status" value="2"/>
</dbReference>
<dbReference type="FunFam" id="2.10.25.10:FF:000138">
    <property type="entry name" value="Laminin subunit beta 1"/>
    <property type="match status" value="1"/>
</dbReference>
<dbReference type="InterPro" id="IPR056863">
    <property type="entry name" value="LMN_ATRN_NET-like_EGF"/>
</dbReference>
<evidence type="ECO:0000256" key="17">
    <source>
        <dbReference type="ARBA" id="ARBA00071083"/>
    </source>
</evidence>
<name>A0A8C6PID4_NOTFU</name>
<evidence type="ECO:0000256" key="2">
    <source>
        <dbReference type="ARBA" id="ARBA00004302"/>
    </source>
</evidence>
<keyword evidence="4" id="KW-0272">Extracellular matrix</keyword>
<dbReference type="GO" id="GO:0009888">
    <property type="term" value="P:tissue development"/>
    <property type="evidence" value="ECO:0007669"/>
    <property type="project" value="TreeGrafter"/>
</dbReference>
<comment type="subunit">
    <text evidence="14">Laminin is a complex glycoprotein, consisting of three different polypeptide chains (alpha, beta, gamma), which are bound to each other by disulfide bonds into a cross-shaped molecule comprising one long and three short arms with globules at each end. Beta-2 is a subunit of laminin-3 (laminin-121 or S-laminin), laminin-4 (laminin-221 or S-merosin), laminin-7 (laminin-321 or KS-laminin), laminin-9 (laminin-421), laminin-11 (laminin-521), laminin-14 (laminin-423) and laminin-15 (laminin-523).</text>
</comment>
<feature type="disulfide bond" evidence="33">
    <location>
        <begin position="807"/>
        <end position="816"/>
    </location>
</feature>
<feature type="disulfide bond" evidence="33">
    <location>
        <begin position="742"/>
        <end position="754"/>
    </location>
</feature>
<evidence type="ECO:0000256" key="3">
    <source>
        <dbReference type="ARBA" id="ARBA00022525"/>
    </source>
</evidence>
<dbReference type="GO" id="GO:0005737">
    <property type="term" value="C:cytoplasm"/>
    <property type="evidence" value="ECO:0007669"/>
    <property type="project" value="UniProtKB-ARBA"/>
</dbReference>
<dbReference type="InterPro" id="IPR013015">
    <property type="entry name" value="Laminin_IV_B"/>
</dbReference>
<feature type="domain" description="Laminin EGF-like" evidence="35">
    <location>
        <begin position="694"/>
        <end position="741"/>
    </location>
</feature>
<dbReference type="GO" id="GO:0043259">
    <property type="term" value="C:laminin-10 complex"/>
    <property type="evidence" value="ECO:0007669"/>
    <property type="project" value="UniProtKB-ARBA"/>
</dbReference>
<evidence type="ECO:0000256" key="19">
    <source>
        <dbReference type="ARBA" id="ARBA00075305"/>
    </source>
</evidence>
<feature type="disulfide bond" evidence="33">
    <location>
        <begin position="696"/>
        <end position="713"/>
    </location>
</feature>
<dbReference type="FunFam" id="2.60.120.260:FF:000010">
    <property type="entry name" value="Laminin subunit beta 1"/>
    <property type="match status" value="1"/>
</dbReference>
<dbReference type="GO" id="GO:0009887">
    <property type="term" value="P:animal organ morphogenesis"/>
    <property type="evidence" value="ECO:0007669"/>
    <property type="project" value="TreeGrafter"/>
</dbReference>
<dbReference type="FunFam" id="2.170.300.10:FF:000004">
    <property type="entry name" value="Laminin subunit beta 1"/>
    <property type="match status" value="1"/>
</dbReference>
<dbReference type="GO" id="GO:0034446">
    <property type="term" value="P:substrate adhesion-dependent cell spreading"/>
    <property type="evidence" value="ECO:0007669"/>
    <property type="project" value="TreeGrafter"/>
</dbReference>
<keyword evidence="9" id="KW-0130">Cell adhesion</keyword>
<evidence type="ECO:0000256" key="11">
    <source>
        <dbReference type="ARBA" id="ARBA00023157"/>
    </source>
</evidence>
<dbReference type="PROSITE" id="PS51117">
    <property type="entry name" value="LAMININ_NTER"/>
    <property type="match status" value="1"/>
</dbReference>
<feature type="domain" description="Laminin EGF-like" evidence="35">
    <location>
        <begin position="742"/>
        <end position="787"/>
    </location>
</feature>
<evidence type="ECO:0000256" key="24">
    <source>
        <dbReference type="ARBA" id="ARBA00079179"/>
    </source>
</evidence>
<dbReference type="InterPro" id="IPR056558">
    <property type="entry name" value="LAMB1-4_helical"/>
</dbReference>
<evidence type="ECO:0000256" key="29">
    <source>
        <dbReference type="ARBA" id="ARBA00081237"/>
    </source>
</evidence>
<feature type="disulfide bond" evidence="33">
    <location>
        <begin position="334"/>
        <end position="343"/>
    </location>
</feature>
<evidence type="ECO:0000256" key="1">
    <source>
        <dbReference type="ARBA" id="ARBA00002418"/>
    </source>
</evidence>
<dbReference type="Pfam" id="PF21199">
    <property type="entry name" value="LAMININ_IV_B"/>
    <property type="match status" value="2"/>
</dbReference>
<dbReference type="InterPro" id="IPR008211">
    <property type="entry name" value="Laminin_N"/>
</dbReference>
<dbReference type="FunFam" id="2.10.25.10:FF:000130">
    <property type="entry name" value="Laminin subunit beta 1"/>
    <property type="match status" value="1"/>
</dbReference>
<evidence type="ECO:0000256" key="12">
    <source>
        <dbReference type="ARBA" id="ARBA00023180"/>
    </source>
</evidence>
<dbReference type="PANTHER" id="PTHR10574">
    <property type="entry name" value="NETRIN/LAMININ-RELATED"/>
    <property type="match status" value="1"/>
</dbReference>
<organism evidence="38 39">
    <name type="scientific">Nothobranchius furzeri</name>
    <name type="common">Turquoise killifish</name>
    <dbReference type="NCBI Taxonomy" id="105023"/>
    <lineage>
        <taxon>Eukaryota</taxon>
        <taxon>Metazoa</taxon>
        <taxon>Chordata</taxon>
        <taxon>Craniata</taxon>
        <taxon>Vertebrata</taxon>
        <taxon>Euteleostomi</taxon>
        <taxon>Actinopterygii</taxon>
        <taxon>Neopterygii</taxon>
        <taxon>Teleostei</taxon>
        <taxon>Neoteleostei</taxon>
        <taxon>Acanthomorphata</taxon>
        <taxon>Ovalentaria</taxon>
        <taxon>Atherinomorphae</taxon>
        <taxon>Cyprinodontiformes</taxon>
        <taxon>Nothobranchiidae</taxon>
        <taxon>Nothobranchius</taxon>
    </lineage>
</organism>
<evidence type="ECO:0000256" key="28">
    <source>
        <dbReference type="ARBA" id="ARBA00080856"/>
    </source>
</evidence>
<feature type="domain" description="Laminin EGF-like" evidence="35">
    <location>
        <begin position="838"/>
        <end position="896"/>
    </location>
</feature>
<keyword evidence="3" id="KW-0964">Secreted</keyword>
<reference evidence="38" key="3">
    <citation type="submission" date="2025-09" db="UniProtKB">
        <authorList>
            <consortium name="Ensembl"/>
        </authorList>
    </citation>
    <scope>IDENTIFICATION</scope>
</reference>
<dbReference type="Pfam" id="PF00055">
    <property type="entry name" value="Laminin_N"/>
    <property type="match status" value="1"/>
</dbReference>
<evidence type="ECO:0000256" key="9">
    <source>
        <dbReference type="ARBA" id="ARBA00022889"/>
    </source>
</evidence>